<evidence type="ECO:0000313" key="3">
    <source>
        <dbReference type="EMBL" id="GGN10745.1"/>
    </source>
</evidence>
<name>A0A830G9S8_9EURY</name>
<dbReference type="PANTHER" id="PTHR46268:SF6">
    <property type="entry name" value="UNIVERSAL STRESS PROTEIN UP12"/>
    <property type="match status" value="1"/>
</dbReference>
<dbReference type="EMBL" id="BMOQ01000002">
    <property type="protein sequence ID" value="GGN10745.1"/>
    <property type="molecule type" value="Genomic_DNA"/>
</dbReference>
<dbReference type="InterPro" id="IPR014729">
    <property type="entry name" value="Rossmann-like_a/b/a_fold"/>
</dbReference>
<dbReference type="PRINTS" id="PR01438">
    <property type="entry name" value="UNVRSLSTRESS"/>
</dbReference>
<protein>
    <recommendedName>
        <fullName evidence="2">UspA domain-containing protein</fullName>
    </recommendedName>
</protein>
<dbReference type="Proteomes" id="UP000608850">
    <property type="component" value="Unassembled WGS sequence"/>
</dbReference>
<dbReference type="InterPro" id="IPR006015">
    <property type="entry name" value="Universal_stress_UspA"/>
</dbReference>
<dbReference type="Gene3D" id="3.40.50.620">
    <property type="entry name" value="HUPs"/>
    <property type="match status" value="1"/>
</dbReference>
<evidence type="ECO:0000313" key="4">
    <source>
        <dbReference type="Proteomes" id="UP000608850"/>
    </source>
</evidence>
<sequence length="130" mass="14140">MYEILVPLDDPDRADKQIESILDMPLQMDEVRVTLLHVFTDNPEGASVGQIESVHEAQDLLDDAGVETNLIERSGDPSTEIVEAARDLDADLIALAGRSRSPTGKAVFGSTTQRVILEAERPVVVQSVSE</sequence>
<feature type="domain" description="UspA" evidence="2">
    <location>
        <begin position="4"/>
        <end position="125"/>
    </location>
</feature>
<dbReference type="CDD" id="cd00293">
    <property type="entry name" value="USP-like"/>
    <property type="match status" value="1"/>
</dbReference>
<keyword evidence="4" id="KW-1185">Reference proteome</keyword>
<evidence type="ECO:0000259" key="2">
    <source>
        <dbReference type="Pfam" id="PF00582"/>
    </source>
</evidence>
<dbReference type="InterPro" id="IPR006016">
    <property type="entry name" value="UspA"/>
</dbReference>
<organism evidence="3 4">
    <name type="scientific">Halarchaeum nitratireducens</name>
    <dbReference type="NCBI Taxonomy" id="489913"/>
    <lineage>
        <taxon>Archaea</taxon>
        <taxon>Methanobacteriati</taxon>
        <taxon>Methanobacteriota</taxon>
        <taxon>Stenosarchaea group</taxon>
        <taxon>Halobacteria</taxon>
        <taxon>Halobacteriales</taxon>
        <taxon>Halobacteriaceae</taxon>
    </lineage>
</organism>
<comment type="caution">
    <text evidence="3">The sequence shown here is derived from an EMBL/GenBank/DDBJ whole genome shotgun (WGS) entry which is preliminary data.</text>
</comment>
<gene>
    <name evidence="3" type="ORF">GCM10009021_08350</name>
</gene>
<dbReference type="PANTHER" id="PTHR46268">
    <property type="entry name" value="STRESS RESPONSE PROTEIN NHAX"/>
    <property type="match status" value="1"/>
</dbReference>
<dbReference type="SUPFAM" id="SSF52402">
    <property type="entry name" value="Adenine nucleotide alpha hydrolases-like"/>
    <property type="match status" value="1"/>
</dbReference>
<dbReference type="RefSeq" id="WP_188877285.1">
    <property type="nucleotide sequence ID" value="NZ_BMOQ01000002.1"/>
</dbReference>
<reference evidence="3 4" key="1">
    <citation type="journal article" date="2019" name="Int. J. Syst. Evol. Microbiol.">
        <title>The Global Catalogue of Microorganisms (GCM) 10K type strain sequencing project: providing services to taxonomists for standard genome sequencing and annotation.</title>
        <authorList>
            <consortium name="The Broad Institute Genomics Platform"/>
            <consortium name="The Broad Institute Genome Sequencing Center for Infectious Disease"/>
            <person name="Wu L."/>
            <person name="Ma J."/>
        </authorList>
    </citation>
    <scope>NUCLEOTIDE SEQUENCE [LARGE SCALE GENOMIC DNA]</scope>
    <source>
        <strain evidence="3 4">JCM 16331</strain>
    </source>
</reference>
<dbReference type="Pfam" id="PF00582">
    <property type="entry name" value="Usp"/>
    <property type="match status" value="1"/>
</dbReference>
<evidence type="ECO:0000256" key="1">
    <source>
        <dbReference type="ARBA" id="ARBA00008791"/>
    </source>
</evidence>
<comment type="similarity">
    <text evidence="1">Belongs to the universal stress protein A family.</text>
</comment>
<dbReference type="AlphaFoldDB" id="A0A830G9S8"/>
<accession>A0A830G9S8</accession>
<proteinExistence type="inferred from homology"/>
<dbReference type="OrthoDB" id="281037at2157"/>